<dbReference type="EMBL" id="AZFC01000015">
    <property type="protein sequence ID" value="KRL48624.1"/>
    <property type="molecule type" value="Genomic_DNA"/>
</dbReference>
<name>A0A0R1QV16_9LACO</name>
<organism evidence="2 3">
    <name type="scientific">Levilactobacillus spicheri DSM 15429</name>
    <dbReference type="NCBI Taxonomy" id="1423805"/>
    <lineage>
        <taxon>Bacteria</taxon>
        <taxon>Bacillati</taxon>
        <taxon>Bacillota</taxon>
        <taxon>Bacilli</taxon>
        <taxon>Lactobacillales</taxon>
        <taxon>Lactobacillaceae</taxon>
        <taxon>Levilactobacillus</taxon>
    </lineage>
</organism>
<evidence type="ECO:0000256" key="1">
    <source>
        <dbReference type="SAM" id="SignalP"/>
    </source>
</evidence>
<accession>A0A0R1QV16</accession>
<dbReference type="Proteomes" id="UP000051835">
    <property type="component" value="Unassembled WGS sequence"/>
</dbReference>
<reference evidence="2 3" key="1">
    <citation type="journal article" date="2015" name="Genome Announc.">
        <title>Expanding the biotechnology potential of lactobacilli through comparative genomics of 213 strains and associated genera.</title>
        <authorList>
            <person name="Sun Z."/>
            <person name="Harris H.M."/>
            <person name="McCann A."/>
            <person name="Guo C."/>
            <person name="Argimon S."/>
            <person name="Zhang W."/>
            <person name="Yang X."/>
            <person name="Jeffery I.B."/>
            <person name="Cooney J.C."/>
            <person name="Kagawa T.F."/>
            <person name="Liu W."/>
            <person name="Song Y."/>
            <person name="Salvetti E."/>
            <person name="Wrobel A."/>
            <person name="Rasinkangas P."/>
            <person name="Parkhill J."/>
            <person name="Rea M.C."/>
            <person name="O'Sullivan O."/>
            <person name="Ritari J."/>
            <person name="Douillard F.P."/>
            <person name="Paul Ross R."/>
            <person name="Yang R."/>
            <person name="Briner A.E."/>
            <person name="Felis G.E."/>
            <person name="de Vos W.M."/>
            <person name="Barrangou R."/>
            <person name="Klaenhammer T.R."/>
            <person name="Caufield P.W."/>
            <person name="Cui Y."/>
            <person name="Zhang H."/>
            <person name="O'Toole P.W."/>
        </authorList>
    </citation>
    <scope>NUCLEOTIDE SEQUENCE [LARGE SCALE GENOMIC DNA]</scope>
    <source>
        <strain evidence="2 3">DSM 15429</strain>
    </source>
</reference>
<keyword evidence="1" id="KW-0732">Signal</keyword>
<comment type="caution">
    <text evidence="2">The sequence shown here is derived from an EMBL/GenBank/DDBJ whole genome shotgun (WGS) entry which is preliminary data.</text>
</comment>
<dbReference type="PATRIC" id="fig|1423805.4.peg.1112"/>
<proteinExistence type="predicted"/>
<dbReference type="InterPro" id="IPR026893">
    <property type="entry name" value="Tyr/Ser_Pase_IphP-type"/>
</dbReference>
<feature type="chain" id="PRO_5006409613" evidence="1">
    <location>
        <begin position="29"/>
        <end position="388"/>
    </location>
</feature>
<evidence type="ECO:0000313" key="3">
    <source>
        <dbReference type="Proteomes" id="UP000051835"/>
    </source>
</evidence>
<protein>
    <submittedName>
        <fullName evidence="2">Protein tyrosine serine phosphatase</fullName>
    </submittedName>
</protein>
<feature type="signal peptide" evidence="1">
    <location>
        <begin position="1"/>
        <end position="28"/>
    </location>
</feature>
<dbReference type="Gene3D" id="3.90.190.10">
    <property type="entry name" value="Protein tyrosine phosphatase superfamily"/>
    <property type="match status" value="1"/>
</dbReference>
<dbReference type="Pfam" id="PF13350">
    <property type="entry name" value="Y_phosphatase3"/>
    <property type="match status" value="1"/>
</dbReference>
<dbReference type="GO" id="GO:0004721">
    <property type="term" value="F:phosphoprotein phosphatase activity"/>
    <property type="evidence" value="ECO:0007669"/>
    <property type="project" value="InterPro"/>
</dbReference>
<sequence length="388" mass="43210">MNRNLYRSAGLAMLALSLTSTGLPLAQAAASTITLPPVTHVDNGHPSPDFPYNTGYVPAVPTAGEPGSRIPLSGRNDNTRDLAGYRTADGKWQIQPHRLIRSAHLGSLSSADVQTLSHDYDVRAVVDFRTPGQTKGKPDVAIPGTTMTQLSVLGPHAYVDAGGWGEGEFYKQRLAFGYAAVTGYRQFLNQLLTQPGATLYHCSSGKDRTGIATVLIMSALGMDEATIIKDYMLSQTYHHHVDYQWIKEYLKEVKQNYGSMTNYLDQLIGFDATKREQLRAQYLVSTDGHQTPYPGATTTKPQSTQHHKIKILTIKQLKQFLVRLKPHQVWFHELHQSQPSGRTKVSLTKWHAVREAQVDEDGQTVTYVQVQNRHGDHRWVRTTSITHA</sequence>
<gene>
    <name evidence="2" type="ORF">FD37_GL001084</name>
</gene>
<dbReference type="InterPro" id="IPR029021">
    <property type="entry name" value="Prot-tyrosine_phosphatase-like"/>
</dbReference>
<dbReference type="RefSeq" id="WP_082605120.1">
    <property type="nucleotide sequence ID" value="NZ_AZFC01000015.1"/>
</dbReference>
<dbReference type="AlphaFoldDB" id="A0A0R1QV16"/>
<evidence type="ECO:0000313" key="2">
    <source>
        <dbReference type="EMBL" id="KRL48624.1"/>
    </source>
</evidence>
<dbReference type="SUPFAM" id="SSF52799">
    <property type="entry name" value="(Phosphotyrosine protein) phosphatases II"/>
    <property type="match status" value="1"/>
</dbReference>